<keyword evidence="12" id="KW-1185">Reference proteome</keyword>
<dbReference type="Gene3D" id="1.10.3130.10">
    <property type="entry name" value="serine acetyltransferase, domain 1"/>
    <property type="match status" value="1"/>
</dbReference>
<evidence type="ECO:0000313" key="12">
    <source>
        <dbReference type="Proteomes" id="UP000295122"/>
    </source>
</evidence>
<gene>
    <name evidence="11" type="ORF">EV668_4809</name>
</gene>
<sequence length="287" mass="30116">MAATFDASSRRPAGGSDHAPADRLWAALRREAGAALRAEPELTALIWPVVLARTGFEDAVAYRVSSRLDCPFLSGDTIRDGFAEALAADPAIGAGLRRDANAVIERDPAVERLLDPVLYFKGFHALQAHRLAHWLWSVGRRDFALSLQSRASEVFQVDIHPGARIGSGVMLDHATGFIAGETVVIEDDVSILHGVVLGGTGTGRGDRHPKIRHGSMLGAGAQIFGAIEVGACSRVAAGSLVVHDVPPCATVAGVPARVVGSGGSSEPSRVMDQQLNEAAYTASGYVI</sequence>
<dbReference type="EMBL" id="SNZR01000018">
    <property type="protein sequence ID" value="TDR85260.1"/>
    <property type="molecule type" value="Genomic_DNA"/>
</dbReference>
<evidence type="ECO:0000256" key="6">
    <source>
        <dbReference type="ARBA" id="ARBA00022679"/>
    </source>
</evidence>
<feature type="domain" description="Serine acetyltransferase N-terminal" evidence="10">
    <location>
        <begin position="24"/>
        <end position="128"/>
    </location>
</feature>
<comment type="caution">
    <text evidence="11">The sequence shown here is derived from an EMBL/GenBank/DDBJ whole genome shotgun (WGS) entry which is preliminary data.</text>
</comment>
<dbReference type="AlphaFoldDB" id="A0A4R7BIV1"/>
<proteinExistence type="inferred from homology"/>
<keyword evidence="7" id="KW-0677">Repeat</keyword>
<dbReference type="InterPro" id="IPR042122">
    <property type="entry name" value="Ser_AcTrfase_N_sf"/>
</dbReference>
<evidence type="ECO:0000313" key="11">
    <source>
        <dbReference type="EMBL" id="TDR85260.1"/>
    </source>
</evidence>
<evidence type="ECO:0000259" key="10">
    <source>
        <dbReference type="SMART" id="SM00971"/>
    </source>
</evidence>
<comment type="pathway">
    <text evidence="1">Amino-acid biosynthesis; L-cysteine biosynthesis; L-cysteine from L-serine: step 1/2.</text>
</comment>
<dbReference type="GO" id="GO:0006535">
    <property type="term" value="P:cysteine biosynthetic process from serine"/>
    <property type="evidence" value="ECO:0007669"/>
    <property type="project" value="InterPro"/>
</dbReference>
<dbReference type="InterPro" id="IPR045304">
    <property type="entry name" value="LbH_SAT"/>
</dbReference>
<dbReference type="GO" id="GO:0005737">
    <property type="term" value="C:cytoplasm"/>
    <property type="evidence" value="ECO:0007669"/>
    <property type="project" value="InterPro"/>
</dbReference>
<dbReference type="GO" id="GO:0009001">
    <property type="term" value="F:serine O-acetyltransferase activity"/>
    <property type="evidence" value="ECO:0007669"/>
    <property type="project" value="UniProtKB-EC"/>
</dbReference>
<protein>
    <recommendedName>
        <fullName evidence="4">Serine acetyltransferase</fullName>
        <ecNumber evidence="3">2.3.1.30</ecNumber>
    </recommendedName>
</protein>
<evidence type="ECO:0000256" key="4">
    <source>
        <dbReference type="ARBA" id="ARBA00018522"/>
    </source>
</evidence>
<dbReference type="PANTHER" id="PTHR42811">
    <property type="entry name" value="SERINE ACETYLTRANSFERASE"/>
    <property type="match status" value="1"/>
</dbReference>
<dbReference type="OrthoDB" id="9801456at2"/>
<evidence type="ECO:0000256" key="9">
    <source>
        <dbReference type="ARBA" id="ARBA00049486"/>
    </source>
</evidence>
<name>A0A4R7BIV1_9HYPH</name>
<dbReference type="Gene3D" id="2.160.10.10">
    <property type="entry name" value="Hexapeptide repeat proteins"/>
    <property type="match status" value="1"/>
</dbReference>
<organism evidence="11 12">
    <name type="scientific">Enterovirga rhinocerotis</name>
    <dbReference type="NCBI Taxonomy" id="1339210"/>
    <lineage>
        <taxon>Bacteria</taxon>
        <taxon>Pseudomonadati</taxon>
        <taxon>Pseudomonadota</taxon>
        <taxon>Alphaproteobacteria</taxon>
        <taxon>Hyphomicrobiales</taxon>
        <taxon>Methylobacteriaceae</taxon>
        <taxon>Enterovirga</taxon>
    </lineage>
</organism>
<dbReference type="PROSITE" id="PS00101">
    <property type="entry name" value="HEXAPEP_TRANSFERASES"/>
    <property type="match status" value="1"/>
</dbReference>
<dbReference type="CDD" id="cd03354">
    <property type="entry name" value="LbH_SAT"/>
    <property type="match status" value="1"/>
</dbReference>
<comment type="catalytic activity">
    <reaction evidence="9">
        <text>L-serine + acetyl-CoA = O-acetyl-L-serine + CoA</text>
        <dbReference type="Rhea" id="RHEA:24560"/>
        <dbReference type="ChEBI" id="CHEBI:33384"/>
        <dbReference type="ChEBI" id="CHEBI:57287"/>
        <dbReference type="ChEBI" id="CHEBI:57288"/>
        <dbReference type="ChEBI" id="CHEBI:58340"/>
        <dbReference type="EC" id="2.3.1.30"/>
    </reaction>
</comment>
<dbReference type="InterPro" id="IPR018357">
    <property type="entry name" value="Hexapep_transf_CS"/>
</dbReference>
<dbReference type="InterPro" id="IPR011004">
    <property type="entry name" value="Trimer_LpxA-like_sf"/>
</dbReference>
<dbReference type="SUPFAM" id="SSF51161">
    <property type="entry name" value="Trimeric LpxA-like enzymes"/>
    <property type="match status" value="1"/>
</dbReference>
<dbReference type="Proteomes" id="UP000295122">
    <property type="component" value="Unassembled WGS sequence"/>
</dbReference>
<evidence type="ECO:0000256" key="3">
    <source>
        <dbReference type="ARBA" id="ARBA00013266"/>
    </source>
</evidence>
<dbReference type="InterPro" id="IPR010493">
    <property type="entry name" value="Ser_AcTrfase_N"/>
</dbReference>
<dbReference type="Pfam" id="PF06426">
    <property type="entry name" value="SATase_N"/>
    <property type="match status" value="1"/>
</dbReference>
<evidence type="ECO:0000256" key="5">
    <source>
        <dbReference type="ARBA" id="ARBA00022605"/>
    </source>
</evidence>
<dbReference type="FunFam" id="2.160.10.10:FF:000002">
    <property type="entry name" value="Serine acetyltransferase"/>
    <property type="match status" value="1"/>
</dbReference>
<keyword evidence="8" id="KW-0012">Acyltransferase</keyword>
<keyword evidence="5" id="KW-0028">Amino-acid biosynthesis</keyword>
<dbReference type="RefSeq" id="WP_133774933.1">
    <property type="nucleotide sequence ID" value="NZ_SNZR01000018.1"/>
</dbReference>
<accession>A0A4R7BIV1</accession>
<evidence type="ECO:0000256" key="2">
    <source>
        <dbReference type="ARBA" id="ARBA00007274"/>
    </source>
</evidence>
<dbReference type="EC" id="2.3.1.30" evidence="3"/>
<dbReference type="SMART" id="SM00971">
    <property type="entry name" value="SATase_N"/>
    <property type="match status" value="1"/>
</dbReference>
<evidence type="ECO:0000256" key="1">
    <source>
        <dbReference type="ARBA" id="ARBA00004876"/>
    </source>
</evidence>
<comment type="similarity">
    <text evidence="2">Belongs to the transferase hexapeptide repeat family.</text>
</comment>
<keyword evidence="6 11" id="KW-0808">Transferase</keyword>
<evidence type="ECO:0000256" key="8">
    <source>
        <dbReference type="ARBA" id="ARBA00023315"/>
    </source>
</evidence>
<evidence type="ECO:0000256" key="7">
    <source>
        <dbReference type="ARBA" id="ARBA00022737"/>
    </source>
</evidence>
<reference evidence="11 12" key="1">
    <citation type="submission" date="2019-03" db="EMBL/GenBank/DDBJ databases">
        <title>Genomic Encyclopedia of Type Strains, Phase IV (KMG-IV): sequencing the most valuable type-strain genomes for metagenomic binning, comparative biology and taxonomic classification.</title>
        <authorList>
            <person name="Goeker M."/>
        </authorList>
    </citation>
    <scope>NUCLEOTIDE SEQUENCE [LARGE SCALE GENOMIC DNA]</scope>
    <source>
        <strain evidence="11 12">DSM 25903</strain>
    </source>
</reference>